<protein>
    <submittedName>
        <fullName evidence="1">Uncharacterized protein</fullName>
    </submittedName>
</protein>
<comment type="caution">
    <text evidence="1">The sequence shown here is derived from an EMBL/GenBank/DDBJ whole genome shotgun (WGS) entry which is preliminary data.</text>
</comment>
<evidence type="ECO:0000313" key="2">
    <source>
        <dbReference type="Proteomes" id="UP001239111"/>
    </source>
</evidence>
<name>A0ACC2NPC6_9HYME</name>
<evidence type="ECO:0000313" key="1">
    <source>
        <dbReference type="EMBL" id="KAJ8673104.1"/>
    </source>
</evidence>
<gene>
    <name evidence="1" type="ORF">QAD02_004365</name>
</gene>
<reference evidence="1" key="1">
    <citation type="submission" date="2023-04" db="EMBL/GenBank/DDBJ databases">
        <title>A chromosome-level genome assembly of the parasitoid wasp Eretmocerus hayati.</title>
        <authorList>
            <person name="Zhong Y."/>
            <person name="Liu S."/>
            <person name="Liu Y."/>
        </authorList>
    </citation>
    <scope>NUCLEOTIDE SEQUENCE</scope>
    <source>
        <strain evidence="1">ZJU_SS_LIU_2023</strain>
    </source>
</reference>
<dbReference type="EMBL" id="CM056743">
    <property type="protein sequence ID" value="KAJ8673104.1"/>
    <property type="molecule type" value="Genomic_DNA"/>
</dbReference>
<organism evidence="1 2">
    <name type="scientific">Eretmocerus hayati</name>
    <dbReference type="NCBI Taxonomy" id="131215"/>
    <lineage>
        <taxon>Eukaryota</taxon>
        <taxon>Metazoa</taxon>
        <taxon>Ecdysozoa</taxon>
        <taxon>Arthropoda</taxon>
        <taxon>Hexapoda</taxon>
        <taxon>Insecta</taxon>
        <taxon>Pterygota</taxon>
        <taxon>Neoptera</taxon>
        <taxon>Endopterygota</taxon>
        <taxon>Hymenoptera</taxon>
        <taxon>Apocrita</taxon>
        <taxon>Proctotrupomorpha</taxon>
        <taxon>Chalcidoidea</taxon>
        <taxon>Aphelinidae</taxon>
        <taxon>Aphelininae</taxon>
        <taxon>Eretmocerus</taxon>
    </lineage>
</organism>
<sequence length="184" mass="20724">MEHDIEQEALAEIQSHEETPSSQMQVQPRPKRHLSTSSSSSISNAESTLQNQAPIFQTPTTLKRSKTDIDKPSTIDLSNHLQPAKEHINANVDDYPVSFDKLKEFLEISYKLPEDNIVSKVSDYTDDITGFHNMLNETLKLVNNRTLCRKIKRIKTLLIPSALDDGDHNSRISGQGSETDESVH</sequence>
<accession>A0ACC2NPC6</accession>
<keyword evidence="2" id="KW-1185">Reference proteome</keyword>
<dbReference type="Proteomes" id="UP001239111">
    <property type="component" value="Chromosome 3"/>
</dbReference>
<proteinExistence type="predicted"/>